<proteinExistence type="predicted"/>
<evidence type="ECO:0000313" key="3">
    <source>
        <dbReference type="RefSeq" id="XP_014522667.1"/>
    </source>
</evidence>
<dbReference type="KEGG" id="vra:106779124"/>
<organism evidence="2 3">
    <name type="scientific">Vigna radiata var. radiata</name>
    <name type="common">Mung bean</name>
    <name type="synonym">Phaseolus aureus</name>
    <dbReference type="NCBI Taxonomy" id="3916"/>
    <lineage>
        <taxon>Eukaryota</taxon>
        <taxon>Viridiplantae</taxon>
        <taxon>Streptophyta</taxon>
        <taxon>Embryophyta</taxon>
        <taxon>Tracheophyta</taxon>
        <taxon>Spermatophyta</taxon>
        <taxon>Magnoliopsida</taxon>
        <taxon>eudicotyledons</taxon>
        <taxon>Gunneridae</taxon>
        <taxon>Pentapetalae</taxon>
        <taxon>rosids</taxon>
        <taxon>fabids</taxon>
        <taxon>Fabales</taxon>
        <taxon>Fabaceae</taxon>
        <taxon>Papilionoideae</taxon>
        <taxon>50 kb inversion clade</taxon>
        <taxon>NPAAA clade</taxon>
        <taxon>indigoferoid/millettioid clade</taxon>
        <taxon>Phaseoleae</taxon>
        <taxon>Vigna</taxon>
    </lineage>
</organism>
<name>A0A1S3VWU8_VIGRR</name>
<dbReference type="AlphaFoldDB" id="A0A1S3VWU8"/>
<accession>A0A1S3VWU8</accession>
<protein>
    <submittedName>
        <fullName evidence="3">Uncharacterized protein LOC106779124</fullName>
    </submittedName>
</protein>
<gene>
    <name evidence="3" type="primary">LOC106779124</name>
</gene>
<evidence type="ECO:0000313" key="2">
    <source>
        <dbReference type="Proteomes" id="UP000087766"/>
    </source>
</evidence>
<dbReference type="Proteomes" id="UP000087766">
    <property type="component" value="Unplaced"/>
</dbReference>
<dbReference type="OrthoDB" id="1104395at2759"/>
<feature type="signal peptide" evidence="1">
    <location>
        <begin position="1"/>
        <end position="24"/>
    </location>
</feature>
<feature type="chain" id="PRO_5010186433" evidence="1">
    <location>
        <begin position="25"/>
        <end position="173"/>
    </location>
</feature>
<dbReference type="GeneID" id="106779124"/>
<dbReference type="Pfam" id="PF01190">
    <property type="entry name" value="Pollen_Ole_e_1"/>
    <property type="match status" value="1"/>
</dbReference>
<dbReference type="RefSeq" id="XP_014522667.1">
    <property type="nucleotide sequence ID" value="XM_014667181.2"/>
</dbReference>
<keyword evidence="2" id="KW-1185">Reference proteome</keyword>
<keyword evidence="1" id="KW-0732">Signal</keyword>
<sequence>MAFAKVITALLLALTMLKIRPSACQTVEAKVSCTDCTHNYDFSGIMVSVKCEGVKKLATAATEEKGFFKVDLPREHGKASSVKCLVKLVGGPNHLYATKKNQVSEIVKGKEKNTYTISTPLSFLRSCPKNRECKVADNHFSSSKTLDLPLPPEWGLAPTSYYLPPFLPIIGIP</sequence>
<evidence type="ECO:0000256" key="1">
    <source>
        <dbReference type="SAM" id="SignalP"/>
    </source>
</evidence>
<reference evidence="3" key="1">
    <citation type="submission" date="2025-08" db="UniProtKB">
        <authorList>
            <consortium name="RefSeq"/>
        </authorList>
    </citation>
    <scope>IDENTIFICATION</scope>
    <source>
        <tissue evidence="3">Leaf</tissue>
    </source>
</reference>